<feature type="transmembrane region" description="Helical" evidence="8">
    <location>
        <begin position="804"/>
        <end position="822"/>
    </location>
</feature>
<evidence type="ECO:0000313" key="10">
    <source>
        <dbReference type="Proteomes" id="UP001596456"/>
    </source>
</evidence>
<evidence type="ECO:0000256" key="5">
    <source>
        <dbReference type="ARBA" id="ARBA00022801"/>
    </source>
</evidence>
<evidence type="ECO:0000256" key="6">
    <source>
        <dbReference type="ARBA" id="ARBA00022989"/>
    </source>
</evidence>
<evidence type="ECO:0000256" key="2">
    <source>
        <dbReference type="ARBA" id="ARBA00022676"/>
    </source>
</evidence>
<feature type="transmembrane region" description="Helical" evidence="8">
    <location>
        <begin position="828"/>
        <end position="854"/>
    </location>
</feature>
<dbReference type="Gene3D" id="3.90.550.10">
    <property type="entry name" value="Spore Coat Polysaccharide Biosynthesis Protein SpsA, Chain A"/>
    <property type="match status" value="1"/>
</dbReference>
<organism evidence="9 10">
    <name type="scientific">Rhodocista pekingensis</name>
    <dbReference type="NCBI Taxonomy" id="201185"/>
    <lineage>
        <taxon>Bacteria</taxon>
        <taxon>Pseudomonadati</taxon>
        <taxon>Pseudomonadota</taxon>
        <taxon>Alphaproteobacteria</taxon>
        <taxon>Rhodospirillales</taxon>
        <taxon>Azospirillaceae</taxon>
        <taxon>Rhodocista</taxon>
    </lineage>
</organism>
<keyword evidence="6 8" id="KW-1133">Transmembrane helix</keyword>
<dbReference type="PANTHER" id="PTHR43867">
    <property type="entry name" value="CELLULOSE SYNTHASE CATALYTIC SUBUNIT A [UDP-FORMING]"/>
    <property type="match status" value="1"/>
</dbReference>
<keyword evidence="10" id="KW-1185">Reference proteome</keyword>
<dbReference type="InterPro" id="IPR017853">
    <property type="entry name" value="GH"/>
</dbReference>
<evidence type="ECO:0000256" key="3">
    <source>
        <dbReference type="ARBA" id="ARBA00022679"/>
    </source>
</evidence>
<evidence type="ECO:0000256" key="8">
    <source>
        <dbReference type="SAM" id="Phobius"/>
    </source>
</evidence>
<dbReference type="SUPFAM" id="SSF53448">
    <property type="entry name" value="Nucleotide-diphospho-sugar transferases"/>
    <property type="match status" value="1"/>
</dbReference>
<evidence type="ECO:0000256" key="1">
    <source>
        <dbReference type="ARBA" id="ARBA00004141"/>
    </source>
</evidence>
<dbReference type="Pfam" id="PF00332">
    <property type="entry name" value="Glyco_hydro_17"/>
    <property type="match status" value="1"/>
</dbReference>
<proteinExistence type="predicted"/>
<dbReference type="EC" id="2.4.-.-" evidence="9"/>
<gene>
    <name evidence="9" type="ORF">ACFQPS_14560</name>
</gene>
<keyword evidence="4 8" id="KW-0812">Transmembrane</keyword>
<dbReference type="RefSeq" id="WP_377359947.1">
    <property type="nucleotide sequence ID" value="NZ_JBHTCM010000015.1"/>
</dbReference>
<evidence type="ECO:0000313" key="9">
    <source>
        <dbReference type="EMBL" id="MFC7334388.1"/>
    </source>
</evidence>
<dbReference type="EMBL" id="JBHTCM010000015">
    <property type="protein sequence ID" value="MFC7334388.1"/>
    <property type="molecule type" value="Genomic_DNA"/>
</dbReference>
<keyword evidence="3 9" id="KW-0808">Transferase</keyword>
<feature type="transmembrane region" description="Helical" evidence="8">
    <location>
        <begin position="314"/>
        <end position="334"/>
    </location>
</feature>
<feature type="transmembrane region" description="Helical" evidence="8">
    <location>
        <begin position="376"/>
        <end position="395"/>
    </location>
</feature>
<keyword evidence="7 8" id="KW-0472">Membrane</keyword>
<dbReference type="Gene3D" id="3.20.20.80">
    <property type="entry name" value="Glycosidases"/>
    <property type="match status" value="1"/>
</dbReference>
<dbReference type="PROSITE" id="PS00587">
    <property type="entry name" value="GLYCOSYL_HYDROL_F17"/>
    <property type="match status" value="1"/>
</dbReference>
<evidence type="ECO:0000256" key="7">
    <source>
        <dbReference type="ARBA" id="ARBA00023136"/>
    </source>
</evidence>
<dbReference type="GO" id="GO:0016757">
    <property type="term" value="F:glycosyltransferase activity"/>
    <property type="evidence" value="ECO:0007669"/>
    <property type="project" value="UniProtKB-KW"/>
</dbReference>
<name>A0ABW2KYH7_9PROT</name>
<comment type="caution">
    <text evidence="9">The sequence shown here is derived from an EMBL/GenBank/DDBJ whole genome shotgun (WGS) entry which is preliminary data.</text>
</comment>
<evidence type="ECO:0000256" key="4">
    <source>
        <dbReference type="ARBA" id="ARBA00022692"/>
    </source>
</evidence>
<dbReference type="PANTHER" id="PTHR43867:SF4">
    <property type="entry name" value="BETA-(1-3)-GLUCOSYL TRANSFERASE"/>
    <property type="match status" value="1"/>
</dbReference>
<feature type="transmembrane region" description="Helical" evidence="8">
    <location>
        <begin position="346"/>
        <end position="364"/>
    </location>
</feature>
<dbReference type="SUPFAM" id="SSF51445">
    <property type="entry name" value="(Trans)glycosidases"/>
    <property type="match status" value="1"/>
</dbReference>
<dbReference type="InterPro" id="IPR000490">
    <property type="entry name" value="Glyco_hydro_17"/>
</dbReference>
<dbReference type="Proteomes" id="UP001596456">
    <property type="component" value="Unassembled WGS sequence"/>
</dbReference>
<dbReference type="Pfam" id="PF13641">
    <property type="entry name" value="Glyco_tranf_2_3"/>
    <property type="match status" value="1"/>
</dbReference>
<accession>A0ABW2KYH7</accession>
<dbReference type="InterPro" id="IPR029044">
    <property type="entry name" value="Nucleotide-diphossugar_trans"/>
</dbReference>
<keyword evidence="5" id="KW-0378">Hydrolase</keyword>
<protein>
    <submittedName>
        <fullName evidence="9">Glycosyltransferase</fullName>
        <ecNumber evidence="9">2.4.-.-</ecNumber>
    </submittedName>
</protein>
<dbReference type="InterPro" id="IPR050321">
    <property type="entry name" value="Glycosyltr_2/OpgH_subfam"/>
</dbReference>
<sequence length="875" mass="98642">MRKILTMRGSAWAVLVLLVLGNIGAWAFSNRPAMPERPWSGTIAGVAFNPYKVGQDPTEGKHPSRQDIAGDLDVVAPYVLSVRTYSALDGLEAIPELAAQRGLLTTAGAWISQDPGANEQQINALVRIARRNDNVKRVMVGNEVMYRGDLEVEQLIDYVQRVKRQVDVPVSTAEPPYVWHEHPELAEAVDFITIHLLPYWEKVPIEQAMDQILTEYNRIKTAYPDKHILIGEVGWPSDGPYRGGAEASLVNQATFIRSFLNLAGEQRWDFYIMEAFDQPWKRVLGGPVEANWGIWNADRQLKFPMDGSVWEVPGWPVLCAIATALAFLPIFWFVLRRDDLKPAGQFFYGALIQTVASALVWTWTEAVTAGMGPLSTIVFALLLTAQIILLAVMLIDGLELTEVVWTQNWKRRFEPIRGDSSGYAPKVSIHVPCYNEPAHMVMQTLDALARMTYPNFEVLVIDNNTRDEEVWKPLEAHCRKLGANFRFFHLPKWPGYKAGALNFGIAMTAPDAEVIAVIDSDYQVKPDWLSATVPYFRNPKVAFVQSPQDYREWNDHPFHRMINWEYQGFFKIGMIQRNERNAIIQHGTMTLIRTQVLKDVGWWAEWCICEDAELGLRLFEQGYESVYMPDSFGQGLVPDSFAGYKTQRFRWAYGAVQIIKRHWREFLPGGKRLTFGQKYHFVTGWLPWFADAAHMAFVIGGVFWSAGLLLLPRYFELPPTVFLFPTLSVFFFKVICGLWLYEARVQCSLLDKISAAVAGMALTHTVGRAVWQGLFTQGRPFVRTPKCEDQPALIQGFLNAKEEVYLMLGLWIAAAAVAWRIGGDNRDAYIWSLMLVVQSLPYIAALVVSCLNVLPKGRDATGDALPAPAGASGAD</sequence>
<comment type="subcellular location">
    <subcellularLocation>
        <location evidence="1">Membrane</location>
        <topology evidence="1">Multi-pass membrane protein</topology>
    </subcellularLocation>
</comment>
<feature type="transmembrane region" description="Helical" evidence="8">
    <location>
        <begin position="721"/>
        <end position="741"/>
    </location>
</feature>
<reference evidence="10" key="1">
    <citation type="journal article" date="2019" name="Int. J. Syst. Evol. Microbiol.">
        <title>The Global Catalogue of Microorganisms (GCM) 10K type strain sequencing project: providing services to taxonomists for standard genome sequencing and annotation.</title>
        <authorList>
            <consortium name="The Broad Institute Genomics Platform"/>
            <consortium name="The Broad Institute Genome Sequencing Center for Infectious Disease"/>
            <person name="Wu L."/>
            <person name="Ma J."/>
        </authorList>
    </citation>
    <scope>NUCLEOTIDE SEQUENCE [LARGE SCALE GENOMIC DNA]</scope>
    <source>
        <strain evidence="10">CGMCC 1.16275</strain>
    </source>
</reference>
<keyword evidence="2 9" id="KW-0328">Glycosyltransferase</keyword>